<name>A0A0C3FIC2_PILCF</name>
<organism evidence="1 2">
    <name type="scientific">Piloderma croceum (strain F 1598)</name>
    <dbReference type="NCBI Taxonomy" id="765440"/>
    <lineage>
        <taxon>Eukaryota</taxon>
        <taxon>Fungi</taxon>
        <taxon>Dikarya</taxon>
        <taxon>Basidiomycota</taxon>
        <taxon>Agaricomycotina</taxon>
        <taxon>Agaricomycetes</taxon>
        <taxon>Agaricomycetidae</taxon>
        <taxon>Atheliales</taxon>
        <taxon>Atheliaceae</taxon>
        <taxon>Piloderma</taxon>
    </lineage>
</organism>
<evidence type="ECO:0000313" key="2">
    <source>
        <dbReference type="Proteomes" id="UP000054166"/>
    </source>
</evidence>
<dbReference type="Proteomes" id="UP000054166">
    <property type="component" value="Unassembled WGS sequence"/>
</dbReference>
<evidence type="ECO:0000313" key="1">
    <source>
        <dbReference type="EMBL" id="KIM79531.1"/>
    </source>
</evidence>
<dbReference type="AlphaFoldDB" id="A0A0C3FIC2"/>
<reference evidence="2" key="2">
    <citation type="submission" date="2015-01" db="EMBL/GenBank/DDBJ databases">
        <title>Evolutionary Origins and Diversification of the Mycorrhizal Mutualists.</title>
        <authorList>
            <consortium name="DOE Joint Genome Institute"/>
            <consortium name="Mycorrhizal Genomics Consortium"/>
            <person name="Kohler A."/>
            <person name="Kuo A."/>
            <person name="Nagy L.G."/>
            <person name="Floudas D."/>
            <person name="Copeland A."/>
            <person name="Barry K.W."/>
            <person name="Cichocki N."/>
            <person name="Veneault-Fourrey C."/>
            <person name="LaButti K."/>
            <person name="Lindquist E.A."/>
            <person name="Lipzen A."/>
            <person name="Lundell T."/>
            <person name="Morin E."/>
            <person name="Murat C."/>
            <person name="Riley R."/>
            <person name="Ohm R."/>
            <person name="Sun H."/>
            <person name="Tunlid A."/>
            <person name="Henrissat B."/>
            <person name="Grigoriev I.V."/>
            <person name="Hibbett D.S."/>
            <person name="Martin F."/>
        </authorList>
    </citation>
    <scope>NUCLEOTIDE SEQUENCE [LARGE SCALE GENOMIC DNA]</scope>
    <source>
        <strain evidence="2">F 1598</strain>
    </source>
</reference>
<dbReference type="HOGENOM" id="CLU_1235435_0_0_1"/>
<proteinExistence type="predicted"/>
<sequence>MAIALSKCFHLVKSFRLFQKESLGTQGPKLRVPDDELFAKPGERRRTDEDLRLITSILESAGVTCCFVGVMALGHFRAKRISLDIYVCVPSTKLDDARRALLKHSDIGVRAFYVLIPDTTLRFSCIPSNVELSSGKIPVPYPIAGAWAEALIDLSWRVDLDDMVDGLVATKEWANENLRESYRKRLNDSIAGMKRRMLGKYSEHQYVSRFRRKPRPTIQQLTNE</sequence>
<dbReference type="OrthoDB" id="3259529at2759"/>
<protein>
    <submittedName>
        <fullName evidence="1">Uncharacterized protein</fullName>
    </submittedName>
</protein>
<dbReference type="InParanoid" id="A0A0C3FIC2"/>
<dbReference type="EMBL" id="KN833009">
    <property type="protein sequence ID" value="KIM79531.1"/>
    <property type="molecule type" value="Genomic_DNA"/>
</dbReference>
<keyword evidence="2" id="KW-1185">Reference proteome</keyword>
<reference evidence="1 2" key="1">
    <citation type="submission" date="2014-04" db="EMBL/GenBank/DDBJ databases">
        <authorList>
            <consortium name="DOE Joint Genome Institute"/>
            <person name="Kuo A."/>
            <person name="Tarkka M."/>
            <person name="Buscot F."/>
            <person name="Kohler A."/>
            <person name="Nagy L.G."/>
            <person name="Floudas D."/>
            <person name="Copeland A."/>
            <person name="Barry K.W."/>
            <person name="Cichocki N."/>
            <person name="Veneault-Fourrey C."/>
            <person name="LaButti K."/>
            <person name="Lindquist E.A."/>
            <person name="Lipzen A."/>
            <person name="Lundell T."/>
            <person name="Morin E."/>
            <person name="Murat C."/>
            <person name="Sun H."/>
            <person name="Tunlid A."/>
            <person name="Henrissat B."/>
            <person name="Grigoriev I.V."/>
            <person name="Hibbett D.S."/>
            <person name="Martin F."/>
            <person name="Nordberg H.P."/>
            <person name="Cantor M.N."/>
            <person name="Hua S.X."/>
        </authorList>
    </citation>
    <scope>NUCLEOTIDE SEQUENCE [LARGE SCALE GENOMIC DNA]</scope>
    <source>
        <strain evidence="1 2">F 1598</strain>
    </source>
</reference>
<accession>A0A0C3FIC2</accession>
<gene>
    <name evidence="1" type="ORF">PILCRDRAFT_10357</name>
</gene>